<evidence type="ECO:0000313" key="4">
    <source>
        <dbReference type="Proteomes" id="UP000194450"/>
    </source>
</evidence>
<sequence length="385" mass="41477">MSVINRMLRDLDQRQKHPQSNAAPAAIAPMPRRTLLRVVWLLIAVVLAGLVFYFSWQQSDQEPAPVIQQRESNQPIDPEQLAPVAAEAQPQKAESTSENDSSEAVLAADSSPQNSGNQTSGNQSSSGQPATTTASETQAAAESEAADTARSTSDQSATETPNEQPASSNSAKATDTSKPSMSVRRVQLSPAQLAARNLEKAEEAFSKGQQQQGQELLEQALTVQPLNTVVRERLAAYWYGRGYGNRALAILQQGIQLDPQAADLKLLLARMYQRLDMPADALEVLKSMTLSAERAREGLSIRAELAWKAADYEQAVADYQVLTQAQPGNARWWLGLALALDDSDASVSAADAYGKALQIGGFTAATNLYIQERLAQLQDSQAGGD</sequence>
<dbReference type="RefSeq" id="WP_086433578.1">
    <property type="nucleotide sequence ID" value="NZ_FXWH01000001.1"/>
</dbReference>
<evidence type="ECO:0000256" key="2">
    <source>
        <dbReference type="SAM" id="Phobius"/>
    </source>
</evidence>
<dbReference type="InterPro" id="IPR044650">
    <property type="entry name" value="SRFR1-like"/>
</dbReference>
<keyword evidence="2" id="KW-1133">Transmembrane helix</keyword>
<name>A0A1Y6ECT4_9GAMM</name>
<dbReference type="PANTHER" id="PTHR44749">
    <property type="entry name" value="SUPPRESSOR OF RPS4-RLD 1"/>
    <property type="match status" value="1"/>
</dbReference>
<accession>A0A1Y6ECT4</accession>
<dbReference type="EMBL" id="FXWH01000001">
    <property type="protein sequence ID" value="SMQ60296.1"/>
    <property type="molecule type" value="Genomic_DNA"/>
</dbReference>
<keyword evidence="4" id="KW-1185">Reference proteome</keyword>
<dbReference type="SUPFAM" id="SSF48452">
    <property type="entry name" value="TPR-like"/>
    <property type="match status" value="1"/>
</dbReference>
<dbReference type="GO" id="GO:0045892">
    <property type="term" value="P:negative regulation of DNA-templated transcription"/>
    <property type="evidence" value="ECO:0007669"/>
    <property type="project" value="InterPro"/>
</dbReference>
<evidence type="ECO:0000256" key="1">
    <source>
        <dbReference type="SAM" id="MobiDB-lite"/>
    </source>
</evidence>
<dbReference type="PANTHER" id="PTHR44749:SF1">
    <property type="entry name" value="TETRATRICOPEPTIDE-LIKE HELICAL DOMAIN-CONTAINING PROTEIN"/>
    <property type="match status" value="1"/>
</dbReference>
<gene>
    <name evidence="3" type="ORF">SAMN06297229_0396</name>
</gene>
<protein>
    <submittedName>
        <fullName evidence="3">MSHA biogenesis protein MshN</fullName>
    </submittedName>
</protein>
<dbReference type="Proteomes" id="UP000194450">
    <property type="component" value="Unassembled WGS sequence"/>
</dbReference>
<keyword evidence="2" id="KW-0472">Membrane</keyword>
<feature type="region of interest" description="Disordered" evidence="1">
    <location>
        <begin position="83"/>
        <end position="187"/>
    </location>
</feature>
<feature type="compositionally biased region" description="Polar residues" evidence="1">
    <location>
        <begin position="154"/>
        <end position="180"/>
    </location>
</feature>
<dbReference type="AlphaFoldDB" id="A0A1Y6ECT4"/>
<dbReference type="Pfam" id="PF14559">
    <property type="entry name" value="TPR_19"/>
    <property type="match status" value="1"/>
</dbReference>
<feature type="transmembrane region" description="Helical" evidence="2">
    <location>
        <begin position="38"/>
        <end position="56"/>
    </location>
</feature>
<organism evidence="3 4">
    <name type="scientific">Pseudidiomarina planktonica</name>
    <dbReference type="NCBI Taxonomy" id="1323738"/>
    <lineage>
        <taxon>Bacteria</taxon>
        <taxon>Pseudomonadati</taxon>
        <taxon>Pseudomonadota</taxon>
        <taxon>Gammaproteobacteria</taxon>
        <taxon>Alteromonadales</taxon>
        <taxon>Idiomarinaceae</taxon>
        <taxon>Pseudidiomarina</taxon>
    </lineage>
</organism>
<dbReference type="OrthoDB" id="5406098at2"/>
<reference evidence="4" key="1">
    <citation type="submission" date="2017-04" db="EMBL/GenBank/DDBJ databases">
        <authorList>
            <person name="Varghese N."/>
            <person name="Submissions S."/>
        </authorList>
    </citation>
    <scope>NUCLEOTIDE SEQUENCE [LARGE SCALE GENOMIC DNA]</scope>
</reference>
<dbReference type="InterPro" id="IPR011990">
    <property type="entry name" value="TPR-like_helical_dom_sf"/>
</dbReference>
<dbReference type="Gene3D" id="1.25.40.10">
    <property type="entry name" value="Tetratricopeptide repeat domain"/>
    <property type="match status" value="2"/>
</dbReference>
<feature type="compositionally biased region" description="Low complexity" evidence="1">
    <location>
        <begin position="110"/>
        <end position="153"/>
    </location>
</feature>
<keyword evidence="2" id="KW-0812">Transmembrane</keyword>
<proteinExistence type="predicted"/>
<evidence type="ECO:0000313" key="3">
    <source>
        <dbReference type="EMBL" id="SMQ60296.1"/>
    </source>
</evidence>